<accession>A0A7Z7BE27</accession>
<organism evidence="1 2">
    <name type="scientific">Paraburkholderia steynii</name>
    <dbReference type="NCBI Taxonomy" id="1245441"/>
    <lineage>
        <taxon>Bacteria</taxon>
        <taxon>Pseudomonadati</taxon>
        <taxon>Pseudomonadota</taxon>
        <taxon>Betaproteobacteria</taxon>
        <taxon>Burkholderiales</taxon>
        <taxon>Burkholderiaceae</taxon>
        <taxon>Paraburkholderia</taxon>
    </lineage>
</organism>
<name>A0A7Z7BE27_9BURK</name>
<reference evidence="1" key="1">
    <citation type="submission" date="2016-10" db="EMBL/GenBank/DDBJ databases">
        <authorList>
            <person name="Varghese N."/>
            <person name="Submissions S."/>
        </authorList>
    </citation>
    <scope>NUCLEOTIDE SEQUENCE [LARGE SCALE GENOMIC DNA]</scope>
    <source>
        <strain evidence="1">YR281</strain>
    </source>
</reference>
<evidence type="ECO:0000313" key="2">
    <source>
        <dbReference type="Proteomes" id="UP000198900"/>
    </source>
</evidence>
<comment type="caution">
    <text evidence="1">The sequence shown here is derived from an EMBL/GenBank/DDBJ whole genome shotgun (WGS) entry which is preliminary data.</text>
</comment>
<dbReference type="AlphaFoldDB" id="A0A7Z7BE27"/>
<dbReference type="EMBL" id="FNDI01000019">
    <property type="protein sequence ID" value="SDI56969.1"/>
    <property type="molecule type" value="Genomic_DNA"/>
</dbReference>
<gene>
    <name evidence="1" type="ORF">SAMN04487926_119100</name>
</gene>
<proteinExistence type="predicted"/>
<evidence type="ECO:0000313" key="1">
    <source>
        <dbReference type="EMBL" id="SDI56969.1"/>
    </source>
</evidence>
<dbReference type="RefSeq" id="WP_091784437.1">
    <property type="nucleotide sequence ID" value="NZ_FNDI01000019.1"/>
</dbReference>
<sequence length="124" mass="13705">MFRIFKTQSGTADLEIQPVSLAQSSPVSATQSEKMGDDTLLDSLAILSKINGMSVVQHGARLAVMGELLVSVLTHLPTEMRADIVESFRDRVDNLMSLSDDRSLPEQYHSALLTEVNRYLNALR</sequence>
<keyword evidence="2" id="KW-1185">Reference proteome</keyword>
<dbReference type="Proteomes" id="UP000198900">
    <property type="component" value="Unassembled WGS sequence"/>
</dbReference>
<protein>
    <submittedName>
        <fullName evidence="1">Uncharacterized protein</fullName>
    </submittedName>
</protein>